<dbReference type="Proteomes" id="UP000267469">
    <property type="component" value="Unassembled WGS sequence"/>
</dbReference>
<proteinExistence type="predicted"/>
<keyword evidence="3" id="KW-1185">Reference proteome</keyword>
<feature type="domain" description="Knr4/Smi1-like" evidence="1">
    <location>
        <begin position="67"/>
        <end position="135"/>
    </location>
</feature>
<dbReference type="Gene3D" id="3.40.1580.10">
    <property type="entry name" value="SMI1/KNR4-like"/>
    <property type="match status" value="1"/>
</dbReference>
<sequence>MPVKFEKIMWYDRLRFYDKQPGLTETPGADYFTKPLIAEEIKVWQMEELYSGFQADEKVNIPASLYLPKEFHKLLWYSNGGTIINGDREFDYFSLRGIRYFYFAYGFPKWAPCFLPIAFNGGGVFYAYDFRDTRHIHLVAASAGNLDYESAVFIGKTLTEVLGKTTNIEDELYV</sequence>
<protein>
    <submittedName>
        <fullName evidence="2">SMI1/KNR4 family protein</fullName>
    </submittedName>
</protein>
<dbReference type="InterPro" id="IPR037883">
    <property type="entry name" value="Knr4/Smi1-like_sf"/>
</dbReference>
<comment type="caution">
    <text evidence="2">The sequence shown here is derived from an EMBL/GenBank/DDBJ whole genome shotgun (WGS) entry which is preliminary data.</text>
</comment>
<dbReference type="InterPro" id="IPR018958">
    <property type="entry name" value="Knr4/Smi1-like_dom"/>
</dbReference>
<name>A0A3N0DRQ5_SINP1</name>
<dbReference type="EMBL" id="RJTM01000139">
    <property type="protein sequence ID" value="RNL78033.1"/>
    <property type="molecule type" value="Genomic_DNA"/>
</dbReference>
<dbReference type="AlphaFoldDB" id="A0A3N0DRQ5"/>
<evidence type="ECO:0000313" key="3">
    <source>
        <dbReference type="Proteomes" id="UP000267469"/>
    </source>
</evidence>
<evidence type="ECO:0000313" key="2">
    <source>
        <dbReference type="EMBL" id="RNL78033.1"/>
    </source>
</evidence>
<accession>A0A3N0DRQ5</accession>
<evidence type="ECO:0000259" key="1">
    <source>
        <dbReference type="Pfam" id="PF09346"/>
    </source>
</evidence>
<dbReference type="Pfam" id="PF09346">
    <property type="entry name" value="SMI1_KNR4"/>
    <property type="match status" value="1"/>
</dbReference>
<gene>
    <name evidence="2" type="ORF">ED312_20000</name>
</gene>
<organism evidence="2 3">
    <name type="scientific">Sinomicrobium pectinilyticum</name>
    <dbReference type="NCBI Taxonomy" id="1084421"/>
    <lineage>
        <taxon>Bacteria</taxon>
        <taxon>Pseudomonadati</taxon>
        <taxon>Bacteroidota</taxon>
        <taxon>Flavobacteriia</taxon>
        <taxon>Flavobacteriales</taxon>
        <taxon>Flavobacteriaceae</taxon>
        <taxon>Sinomicrobium</taxon>
    </lineage>
</organism>
<reference evidence="2 3" key="1">
    <citation type="submission" date="2018-10" db="EMBL/GenBank/DDBJ databases">
        <title>Sinomicrobium pectinilyticum sp. nov., a pectinase-producing bacterium isolated from alkaline and saline soil, and emended description of the genus Sinomicrobium.</title>
        <authorList>
            <person name="Cheng B."/>
            <person name="Li C."/>
            <person name="Lai Q."/>
            <person name="Du M."/>
            <person name="Shao Z."/>
            <person name="Xu P."/>
            <person name="Yang C."/>
        </authorList>
    </citation>
    <scope>NUCLEOTIDE SEQUENCE [LARGE SCALE GENOMIC DNA]</scope>
    <source>
        <strain evidence="2 3">5DNS001</strain>
    </source>
</reference>